<evidence type="ECO:0000256" key="2">
    <source>
        <dbReference type="ARBA" id="ARBA00023315"/>
    </source>
</evidence>
<dbReference type="STRING" id="687842.ASU31_14235"/>
<dbReference type="Gene3D" id="3.40.630.30">
    <property type="match status" value="1"/>
</dbReference>
<reference evidence="4 5" key="1">
    <citation type="submission" date="2015-11" db="EMBL/GenBank/DDBJ databases">
        <title>Sequence of Pedobacter ginsenosidimutans.</title>
        <authorList>
            <person name="Carson E."/>
            <person name="Keyser V."/>
            <person name="Newman J."/>
            <person name="Miller J."/>
        </authorList>
    </citation>
    <scope>NUCLEOTIDE SEQUENCE [LARGE SCALE GENOMIC DNA]</scope>
    <source>
        <strain evidence="4 5">KACC 14530</strain>
    </source>
</reference>
<keyword evidence="5" id="KW-1185">Reference proteome</keyword>
<dbReference type="Proteomes" id="UP000051950">
    <property type="component" value="Unassembled WGS sequence"/>
</dbReference>
<dbReference type="InterPro" id="IPR016181">
    <property type="entry name" value="Acyl_CoA_acyltransferase"/>
</dbReference>
<protein>
    <submittedName>
        <fullName evidence="4">GNAT family acetyltransferase</fullName>
    </submittedName>
</protein>
<evidence type="ECO:0000313" key="5">
    <source>
        <dbReference type="Proteomes" id="UP000051950"/>
    </source>
</evidence>
<dbReference type="CDD" id="cd04301">
    <property type="entry name" value="NAT_SF"/>
    <property type="match status" value="1"/>
</dbReference>
<dbReference type="PANTHER" id="PTHR42919">
    <property type="entry name" value="N-ALPHA-ACETYLTRANSFERASE"/>
    <property type="match status" value="1"/>
</dbReference>
<proteinExistence type="predicted"/>
<evidence type="ECO:0000259" key="3">
    <source>
        <dbReference type="PROSITE" id="PS51186"/>
    </source>
</evidence>
<dbReference type="SUPFAM" id="SSF55729">
    <property type="entry name" value="Acyl-CoA N-acyltransferases (Nat)"/>
    <property type="match status" value="1"/>
</dbReference>
<evidence type="ECO:0000256" key="1">
    <source>
        <dbReference type="ARBA" id="ARBA00022679"/>
    </source>
</evidence>
<dbReference type="PANTHER" id="PTHR42919:SF8">
    <property type="entry name" value="N-ALPHA-ACETYLTRANSFERASE 50"/>
    <property type="match status" value="1"/>
</dbReference>
<dbReference type="PROSITE" id="PS51186">
    <property type="entry name" value="GNAT"/>
    <property type="match status" value="1"/>
</dbReference>
<keyword evidence="1 4" id="KW-0808">Transferase</keyword>
<gene>
    <name evidence="4" type="ORF">ASU31_14235</name>
</gene>
<accession>A0A0T5VNT8</accession>
<dbReference type="RefSeq" id="WP_057932954.1">
    <property type="nucleotide sequence ID" value="NZ_LMZQ01000009.1"/>
</dbReference>
<dbReference type="GO" id="GO:0016747">
    <property type="term" value="F:acyltransferase activity, transferring groups other than amino-acyl groups"/>
    <property type="evidence" value="ECO:0007669"/>
    <property type="project" value="InterPro"/>
</dbReference>
<evidence type="ECO:0000313" key="4">
    <source>
        <dbReference type="EMBL" id="KRT15505.1"/>
    </source>
</evidence>
<organism evidence="4 5">
    <name type="scientific">Pedobacter ginsenosidimutans</name>
    <dbReference type="NCBI Taxonomy" id="687842"/>
    <lineage>
        <taxon>Bacteria</taxon>
        <taxon>Pseudomonadati</taxon>
        <taxon>Bacteroidota</taxon>
        <taxon>Sphingobacteriia</taxon>
        <taxon>Sphingobacteriales</taxon>
        <taxon>Sphingobacteriaceae</taxon>
        <taxon>Pedobacter</taxon>
    </lineage>
</organism>
<dbReference type="Pfam" id="PF00583">
    <property type="entry name" value="Acetyltransf_1"/>
    <property type="match status" value="1"/>
</dbReference>
<keyword evidence="2" id="KW-0012">Acyltransferase</keyword>
<sequence length="181" mass="21038">MEQIIIERVTLADIKKLQEIGRTTFSEAFAAVNTEKNMKEYLEKGFSEEKLKAELSNQDSQFYFALLNGKVIGYLKINIGQAQTEKLNPDALEIERIYLLKAFYGQKVGQLLYQKAIDVALKMQASYVWLGVWEENYRALRFYEKNGFTPFGKHKFWLGDDEQTDLMMKKVLVNDNELKVS</sequence>
<dbReference type="InterPro" id="IPR051556">
    <property type="entry name" value="N-term/lysine_N-AcTrnsfr"/>
</dbReference>
<dbReference type="InterPro" id="IPR000182">
    <property type="entry name" value="GNAT_dom"/>
</dbReference>
<feature type="domain" description="N-acetyltransferase" evidence="3">
    <location>
        <begin position="4"/>
        <end position="173"/>
    </location>
</feature>
<name>A0A0T5VNT8_9SPHI</name>
<dbReference type="EMBL" id="LMZQ01000009">
    <property type="protein sequence ID" value="KRT15505.1"/>
    <property type="molecule type" value="Genomic_DNA"/>
</dbReference>
<comment type="caution">
    <text evidence="4">The sequence shown here is derived from an EMBL/GenBank/DDBJ whole genome shotgun (WGS) entry which is preliminary data.</text>
</comment>
<dbReference type="OrthoDB" id="7205533at2"/>
<dbReference type="AlphaFoldDB" id="A0A0T5VNT8"/>